<dbReference type="Proteomes" id="UP000228886">
    <property type="component" value="Unassembled WGS sequence"/>
</dbReference>
<comment type="catalytic activity">
    <reaction evidence="5">
        <text>alpha-D-glucose 1-phosphate + UTP + H(+) = UDP-alpha-D-glucose + diphosphate</text>
        <dbReference type="Rhea" id="RHEA:19889"/>
        <dbReference type="ChEBI" id="CHEBI:15378"/>
        <dbReference type="ChEBI" id="CHEBI:33019"/>
        <dbReference type="ChEBI" id="CHEBI:46398"/>
        <dbReference type="ChEBI" id="CHEBI:58601"/>
        <dbReference type="ChEBI" id="CHEBI:58885"/>
        <dbReference type="EC" id="2.7.7.9"/>
    </reaction>
</comment>
<evidence type="ECO:0000256" key="4">
    <source>
        <dbReference type="ARBA" id="ARBA00022695"/>
    </source>
</evidence>
<dbReference type="SUPFAM" id="SSF53448">
    <property type="entry name" value="Nucleotide-diphospho-sugar transferases"/>
    <property type="match status" value="1"/>
</dbReference>
<dbReference type="EC" id="2.7.7.9" evidence="2"/>
<dbReference type="PANTHER" id="PTHR43197:SF1">
    <property type="entry name" value="UTP--GLUCOSE-1-PHOSPHATE URIDYLYLTRANSFERASE"/>
    <property type="match status" value="1"/>
</dbReference>
<evidence type="ECO:0000256" key="2">
    <source>
        <dbReference type="ARBA" id="ARBA00012415"/>
    </source>
</evidence>
<evidence type="ECO:0000313" key="8">
    <source>
        <dbReference type="Proteomes" id="UP000228886"/>
    </source>
</evidence>
<dbReference type="InterPro" id="IPR005835">
    <property type="entry name" value="NTP_transferase_dom"/>
</dbReference>
<evidence type="ECO:0000256" key="1">
    <source>
        <dbReference type="ARBA" id="ARBA00006890"/>
    </source>
</evidence>
<dbReference type="InterPro" id="IPR005771">
    <property type="entry name" value="GalU_uridylyltTrfase_bac/arc"/>
</dbReference>
<evidence type="ECO:0000256" key="5">
    <source>
        <dbReference type="ARBA" id="ARBA00048128"/>
    </source>
</evidence>
<dbReference type="AlphaFoldDB" id="A0A2M7E8A4"/>
<evidence type="ECO:0000256" key="3">
    <source>
        <dbReference type="ARBA" id="ARBA00022679"/>
    </source>
</evidence>
<sequence length="280" mass="31434">MKIKKAVVLAAGLGTRLLPATRSQPKEMLPVGRKPIIHYVLEEIRGVGISKVLLVTGKMKRAIEDYFEKDKPAPFYIRQGEKKGTAGALLPAEPFVENEPFVVAYGDSLIKDSSSPSLLERMADVYQQKKAAAVLAIEEVSPREIKKYGVVKIQNSKQGVFQIVDIIEKPKSGKAPSNLVSAARFIFEPIIFKMIHRIKPRQKELWLTDALRLLIKNGYPVYGVKLEPGEKRYDVGSFESYYKTFLELALSDKEFGKPLKIYIKNLLKGNATTNFSNYAN</sequence>
<organism evidence="7 8">
    <name type="scientific">bacterium (Candidatus Ratteibacteria) CG01_land_8_20_14_3_00_40_19</name>
    <dbReference type="NCBI Taxonomy" id="2014290"/>
    <lineage>
        <taxon>Bacteria</taxon>
        <taxon>Candidatus Ratteibacteria</taxon>
    </lineage>
</organism>
<name>A0A2M7E8A4_9BACT</name>
<dbReference type="Gene3D" id="3.90.550.10">
    <property type="entry name" value="Spore Coat Polysaccharide Biosynthesis Protein SpsA, Chain A"/>
    <property type="match status" value="1"/>
</dbReference>
<reference evidence="8" key="1">
    <citation type="submission" date="2017-09" db="EMBL/GenBank/DDBJ databases">
        <title>Depth-based differentiation of microbial function through sediment-hosted aquifers and enrichment of novel symbionts in the deep terrestrial subsurface.</title>
        <authorList>
            <person name="Probst A.J."/>
            <person name="Ladd B."/>
            <person name="Jarett J.K."/>
            <person name="Geller-Mcgrath D.E."/>
            <person name="Sieber C.M.K."/>
            <person name="Emerson J.B."/>
            <person name="Anantharaman K."/>
            <person name="Thomas B.C."/>
            <person name="Malmstrom R."/>
            <person name="Stieglmeier M."/>
            <person name="Klingl A."/>
            <person name="Woyke T."/>
            <person name="Ryan C.M."/>
            <person name="Banfield J.F."/>
        </authorList>
    </citation>
    <scope>NUCLEOTIDE SEQUENCE [LARGE SCALE GENOMIC DNA]</scope>
</reference>
<gene>
    <name evidence="7" type="ORF">COS11_04805</name>
</gene>
<accession>A0A2M7E8A4</accession>
<dbReference type="PANTHER" id="PTHR43197">
    <property type="entry name" value="UTP--GLUCOSE-1-PHOSPHATE URIDYLYLTRANSFERASE"/>
    <property type="match status" value="1"/>
</dbReference>
<keyword evidence="4" id="KW-0548">Nucleotidyltransferase</keyword>
<comment type="caution">
    <text evidence="7">The sequence shown here is derived from an EMBL/GenBank/DDBJ whole genome shotgun (WGS) entry which is preliminary data.</text>
</comment>
<feature type="domain" description="Nucleotidyl transferase" evidence="6">
    <location>
        <begin position="5"/>
        <end position="247"/>
    </location>
</feature>
<dbReference type="GO" id="GO:0006011">
    <property type="term" value="P:UDP-alpha-D-glucose metabolic process"/>
    <property type="evidence" value="ECO:0007669"/>
    <property type="project" value="InterPro"/>
</dbReference>
<evidence type="ECO:0000313" key="7">
    <source>
        <dbReference type="EMBL" id="PIV63935.1"/>
    </source>
</evidence>
<comment type="similarity">
    <text evidence="1">Belongs to the UDPGP type 2 family.</text>
</comment>
<protein>
    <recommendedName>
        <fullName evidence="2">UTP--glucose-1-phosphate uridylyltransferase</fullName>
        <ecNumber evidence="2">2.7.7.9</ecNumber>
    </recommendedName>
</protein>
<dbReference type="EMBL" id="PETL01000228">
    <property type="protein sequence ID" value="PIV63935.1"/>
    <property type="molecule type" value="Genomic_DNA"/>
</dbReference>
<evidence type="ECO:0000259" key="6">
    <source>
        <dbReference type="Pfam" id="PF00483"/>
    </source>
</evidence>
<keyword evidence="3" id="KW-0808">Transferase</keyword>
<proteinExistence type="inferred from homology"/>
<dbReference type="Pfam" id="PF00483">
    <property type="entry name" value="NTP_transferase"/>
    <property type="match status" value="1"/>
</dbReference>
<dbReference type="InterPro" id="IPR029044">
    <property type="entry name" value="Nucleotide-diphossugar_trans"/>
</dbReference>
<dbReference type="GO" id="GO:0003983">
    <property type="term" value="F:UTP:glucose-1-phosphate uridylyltransferase activity"/>
    <property type="evidence" value="ECO:0007669"/>
    <property type="project" value="UniProtKB-EC"/>
</dbReference>